<feature type="domain" description="PHD-type" evidence="11">
    <location>
        <begin position="768"/>
        <end position="845"/>
    </location>
</feature>
<dbReference type="InterPro" id="IPR031162">
    <property type="entry name" value="CBP_P300_HAT"/>
</dbReference>
<comment type="subcellular location">
    <subcellularLocation>
        <location evidence="1">Nucleus</location>
    </subcellularLocation>
</comment>
<dbReference type="GO" id="GO:0005634">
    <property type="term" value="C:nucleus"/>
    <property type="evidence" value="ECO:0007669"/>
    <property type="project" value="UniProtKB-SubCell"/>
</dbReference>
<dbReference type="GO" id="GO:0005667">
    <property type="term" value="C:transcription regulator complex"/>
    <property type="evidence" value="ECO:0007669"/>
    <property type="project" value="TreeGrafter"/>
</dbReference>
<sequence>MDPRQCSLGQLLNPMQQQQQQQLVYDQGEWMNDMGLDGRQQVFLNVDASEEEYRNLECLPPGRLKDLILQEILATKPPQRWPSLSWGNPPNYCYFNRPCNPVEYQAASNDFQNFTPFIRDSFVSEGSLFKGYSWGAASPNTACDSKLLGNVARKVNASCGHISAIPASSNRDKVSEIEQFEDGSYFGMGTSQQISKPLPENHIKLQSIDRGILKNHQNLAHMNVSPIQRGKASSSVLKMTVPQFSRNASEACNDITRVACNTPITSYASSKPQLPVPSSQQTDHCLQQPFLQVDENLHSQSHLFSVKQDENFNQREIRPEQLNTIQQFHSGASVRDLGSLNAAELTNSSSSDLQTILLSYIKYKSTQGNKINHIPFLKHIHTTKCSSHQCNCYQYSVLVSHYDNCLYSGCSTCAPVRRIYATGKLYMEPGKRKDHFPGASNIREANDTCSDTIGDCLPPLKRHKLEIPSFDLVIPAVNQPCPPDQVLHVEQREEADLCISENVMENVLSPTEDQTGDISNNCYAIDHARSGDVHNTSQLEQLPDQLPHLEQWGEAVLYTDDVTKVSKDQLNLEGQTTESVNICDGTDSLPGDLPSILSLIEKLISRSEHGDMDDTCSSELTNDTLDTFQGLIYNGLPDSSEVSTKENEKEDTEIRYLSLPVLEDKSSLLASASDLKDALKLKQLKIEGVSWADYFSVGEMKEHLLSLRWMSQDIGDNMRTSYGENICQLCARDSLELAPAHLYCSSCGILIKRNLVFYRASGETGMQHCFCTTCYRNSGGGVISFHGCQILKNNLQKEKNNEKIEESWVQCDTCERWQHQICALYNDKSDPGGKAEYVCPKCWLEEVETGKREPLLRTVGFRAKDLPSTLLSDHIEKRLFKRLKEEREEWAKYSKKAPNEYQGPGEADLTVRVVLSVDKTLEVKQQYLDIIKGSDYPSKFLYRSKVILLFQRLEGVDVCLFAMYVQEYGSECGKPNQRCMYISYLDSVKYLRPEQKTTSGEALRTLVYHEILIGYLDYCKKLGFSTCYIWACPPLKGEDFILNCHPDYQRTPTVDKLRNWYGSMLKRAVKENVVVDYTKFYDFFFLNSKVTLSQLPYFDGDYWSNAAGSIIKDFEEQSGGESLQRKVKKQVTKRTLKAMGHSTLSSDATKALLVMQKLGHDILPAKDDFLIVQLQFFCKCCHDVLLSGVRWVCNQCTNFHICSRCLDAEQNHSEEKTHTSKNGEKHVLSKVVMDDVPSNTEDNDISIDNNLFSDRHVFLNFCQTNHYQFDTLRRAKHSSLMILYYLHNSLYPMADPCK</sequence>
<feature type="domain" description="ZZ-type" evidence="12">
    <location>
        <begin position="1173"/>
        <end position="1228"/>
    </location>
</feature>
<evidence type="ECO:0000256" key="3">
    <source>
        <dbReference type="ARBA" id="ARBA00022679"/>
    </source>
</evidence>
<keyword evidence="7" id="KW-0805">Transcription regulation</keyword>
<dbReference type="PROSITE" id="PS50016">
    <property type="entry name" value="ZF_PHD_2"/>
    <property type="match status" value="1"/>
</dbReference>
<dbReference type="PANTHER" id="PTHR13808:SF53">
    <property type="entry name" value="HISTONE ACETYLTRANSFERASE HAC2"/>
    <property type="match status" value="1"/>
</dbReference>
<dbReference type="InterPro" id="IPR011011">
    <property type="entry name" value="Znf_FYVE_PHD"/>
</dbReference>
<dbReference type="InterPro" id="IPR019787">
    <property type="entry name" value="Znf_PHD-finger"/>
</dbReference>
<dbReference type="PANTHER" id="PTHR13808">
    <property type="entry name" value="CBP/P300-RELATED"/>
    <property type="match status" value="1"/>
</dbReference>
<dbReference type="EC" id="2.3.1.48" evidence="2"/>
<evidence type="ECO:0000256" key="5">
    <source>
        <dbReference type="ARBA" id="ARBA00022771"/>
    </source>
</evidence>
<evidence type="ECO:0000256" key="6">
    <source>
        <dbReference type="ARBA" id="ARBA00022833"/>
    </source>
</evidence>
<keyword evidence="6" id="KW-0862">Zinc</keyword>
<dbReference type="GO" id="GO:0000123">
    <property type="term" value="C:histone acetyltransferase complex"/>
    <property type="evidence" value="ECO:0007669"/>
    <property type="project" value="TreeGrafter"/>
</dbReference>
<evidence type="ECO:0000259" key="12">
    <source>
        <dbReference type="PROSITE" id="PS50135"/>
    </source>
</evidence>
<dbReference type="PROSITE" id="PS51727">
    <property type="entry name" value="CBP_P300_HAT"/>
    <property type="match status" value="1"/>
</dbReference>
<keyword evidence="4" id="KW-0479">Metal-binding</keyword>
<dbReference type="SUPFAM" id="SSF57903">
    <property type="entry name" value="FYVE/PHD zinc finger"/>
    <property type="match status" value="1"/>
</dbReference>
<dbReference type="InterPro" id="IPR043145">
    <property type="entry name" value="Znf_ZZ_sf"/>
</dbReference>
<dbReference type="InterPro" id="IPR000433">
    <property type="entry name" value="Znf_ZZ"/>
</dbReference>
<dbReference type="SMART" id="SM00249">
    <property type="entry name" value="PHD"/>
    <property type="match status" value="1"/>
</dbReference>
<reference evidence="14" key="2">
    <citation type="submission" date="2023-05" db="EMBL/GenBank/DDBJ databases">
        <authorList>
            <person name="Schelkunov M.I."/>
        </authorList>
    </citation>
    <scope>NUCLEOTIDE SEQUENCE</scope>
    <source>
        <strain evidence="14">Hsosn_3</strain>
        <tissue evidence="14">Leaf</tissue>
    </source>
</reference>
<dbReference type="Gene3D" id="3.30.40.10">
    <property type="entry name" value="Zinc/RING finger domain, C3HC4 (zinc finger)"/>
    <property type="match status" value="1"/>
</dbReference>
<dbReference type="PROSITE" id="PS01357">
    <property type="entry name" value="ZF_ZZ_1"/>
    <property type="match status" value="1"/>
</dbReference>
<evidence type="ECO:0000256" key="10">
    <source>
        <dbReference type="PROSITE-ProRule" id="PRU00228"/>
    </source>
</evidence>
<dbReference type="EMBL" id="JAUIZM010000005">
    <property type="protein sequence ID" value="KAK1383450.1"/>
    <property type="molecule type" value="Genomic_DNA"/>
</dbReference>
<evidence type="ECO:0000256" key="1">
    <source>
        <dbReference type="ARBA" id="ARBA00004123"/>
    </source>
</evidence>
<proteinExistence type="predicted"/>
<evidence type="ECO:0000256" key="8">
    <source>
        <dbReference type="ARBA" id="ARBA00023163"/>
    </source>
</evidence>
<feature type="domain" description="CBP/p300-type HAT" evidence="13">
    <location>
        <begin position="860"/>
        <end position="1291"/>
    </location>
</feature>
<dbReference type="InterPro" id="IPR013178">
    <property type="entry name" value="Histone_AcTrfase_Rtt109/CBP"/>
</dbReference>
<keyword evidence="15" id="KW-1185">Reference proteome</keyword>
<evidence type="ECO:0000256" key="2">
    <source>
        <dbReference type="ARBA" id="ARBA00013184"/>
    </source>
</evidence>
<dbReference type="Proteomes" id="UP001237642">
    <property type="component" value="Unassembled WGS sequence"/>
</dbReference>
<dbReference type="GO" id="GO:0045944">
    <property type="term" value="P:positive regulation of transcription by RNA polymerase II"/>
    <property type="evidence" value="ECO:0007669"/>
    <property type="project" value="TreeGrafter"/>
</dbReference>
<dbReference type="CDD" id="cd15614">
    <property type="entry name" value="PHD_HAC_like"/>
    <property type="match status" value="1"/>
</dbReference>
<gene>
    <name evidence="14" type="ORF">POM88_021185</name>
</gene>
<keyword evidence="8" id="KW-0804">Transcription</keyword>
<accession>A0AAD8ID43</accession>
<evidence type="ECO:0000313" key="14">
    <source>
        <dbReference type="EMBL" id="KAK1383450.1"/>
    </source>
</evidence>
<dbReference type="SUPFAM" id="SSF57850">
    <property type="entry name" value="RING/U-box"/>
    <property type="match status" value="1"/>
</dbReference>
<evidence type="ECO:0000256" key="9">
    <source>
        <dbReference type="ARBA" id="ARBA00023242"/>
    </source>
</evidence>
<keyword evidence="5 10" id="KW-0863">Zinc-finger</keyword>
<dbReference type="GO" id="GO:0004402">
    <property type="term" value="F:histone acetyltransferase activity"/>
    <property type="evidence" value="ECO:0007669"/>
    <property type="project" value="InterPro"/>
</dbReference>
<evidence type="ECO:0000256" key="7">
    <source>
        <dbReference type="ARBA" id="ARBA00023015"/>
    </source>
</evidence>
<evidence type="ECO:0000259" key="11">
    <source>
        <dbReference type="PROSITE" id="PS50016"/>
    </source>
</evidence>
<dbReference type="GO" id="GO:0031490">
    <property type="term" value="F:chromatin DNA binding"/>
    <property type="evidence" value="ECO:0007669"/>
    <property type="project" value="TreeGrafter"/>
</dbReference>
<reference evidence="14" key="1">
    <citation type="submission" date="2023-02" db="EMBL/GenBank/DDBJ databases">
        <title>Genome of toxic invasive species Heracleum sosnowskyi carries increased number of genes despite the absence of recent whole-genome duplications.</title>
        <authorList>
            <person name="Schelkunov M."/>
            <person name="Shtratnikova V."/>
            <person name="Makarenko M."/>
            <person name="Klepikova A."/>
            <person name="Omelchenko D."/>
            <person name="Novikova G."/>
            <person name="Obukhova E."/>
            <person name="Bogdanov V."/>
            <person name="Penin A."/>
            <person name="Logacheva M."/>
        </authorList>
    </citation>
    <scope>NUCLEOTIDE SEQUENCE</scope>
    <source>
        <strain evidence="14">Hsosn_3</strain>
        <tissue evidence="14">Leaf</tissue>
    </source>
</reference>
<dbReference type="GO" id="GO:0003713">
    <property type="term" value="F:transcription coactivator activity"/>
    <property type="evidence" value="ECO:0007669"/>
    <property type="project" value="TreeGrafter"/>
</dbReference>
<evidence type="ECO:0000259" key="13">
    <source>
        <dbReference type="PROSITE" id="PS51727"/>
    </source>
</evidence>
<evidence type="ECO:0000256" key="4">
    <source>
        <dbReference type="ARBA" id="ARBA00022723"/>
    </source>
</evidence>
<keyword evidence="3" id="KW-0808">Transferase</keyword>
<dbReference type="GO" id="GO:0008270">
    <property type="term" value="F:zinc ion binding"/>
    <property type="evidence" value="ECO:0007669"/>
    <property type="project" value="UniProtKB-KW"/>
</dbReference>
<organism evidence="14 15">
    <name type="scientific">Heracleum sosnowskyi</name>
    <dbReference type="NCBI Taxonomy" id="360622"/>
    <lineage>
        <taxon>Eukaryota</taxon>
        <taxon>Viridiplantae</taxon>
        <taxon>Streptophyta</taxon>
        <taxon>Embryophyta</taxon>
        <taxon>Tracheophyta</taxon>
        <taxon>Spermatophyta</taxon>
        <taxon>Magnoliopsida</taxon>
        <taxon>eudicotyledons</taxon>
        <taxon>Gunneridae</taxon>
        <taxon>Pentapetalae</taxon>
        <taxon>asterids</taxon>
        <taxon>campanulids</taxon>
        <taxon>Apiales</taxon>
        <taxon>Apiaceae</taxon>
        <taxon>Apioideae</taxon>
        <taxon>apioid superclade</taxon>
        <taxon>Tordylieae</taxon>
        <taxon>Tordyliinae</taxon>
        <taxon>Heracleum</taxon>
    </lineage>
</organism>
<name>A0AAD8ID43_9APIA</name>
<dbReference type="InterPro" id="IPR013083">
    <property type="entry name" value="Znf_RING/FYVE/PHD"/>
</dbReference>
<dbReference type="InterPro" id="IPR001965">
    <property type="entry name" value="Znf_PHD"/>
</dbReference>
<protein>
    <recommendedName>
        <fullName evidence="2">histone acetyltransferase</fullName>
        <ecNumber evidence="2">2.3.1.48</ecNumber>
    </recommendedName>
</protein>
<dbReference type="PROSITE" id="PS50135">
    <property type="entry name" value="ZF_ZZ_2"/>
    <property type="match status" value="1"/>
</dbReference>
<keyword evidence="9" id="KW-0539">Nucleus</keyword>
<dbReference type="Pfam" id="PF00628">
    <property type="entry name" value="PHD"/>
    <property type="match status" value="1"/>
</dbReference>
<dbReference type="Pfam" id="PF08214">
    <property type="entry name" value="HAT_KAT11"/>
    <property type="match status" value="1"/>
</dbReference>
<evidence type="ECO:0000313" key="15">
    <source>
        <dbReference type="Proteomes" id="UP001237642"/>
    </source>
</evidence>
<dbReference type="Gene3D" id="3.30.60.90">
    <property type="match status" value="1"/>
</dbReference>
<dbReference type="SMART" id="SM01250">
    <property type="entry name" value="KAT11"/>
    <property type="match status" value="1"/>
</dbReference>
<comment type="caution">
    <text evidence="14">The sequence shown here is derived from an EMBL/GenBank/DDBJ whole genome shotgun (WGS) entry which is preliminary data.</text>
</comment>